<evidence type="ECO:0000256" key="6">
    <source>
        <dbReference type="ARBA" id="ARBA00047665"/>
    </source>
</evidence>
<dbReference type="HAMAP" id="MF_00259">
    <property type="entry name" value="GcvT"/>
    <property type="match status" value="1"/>
</dbReference>
<evidence type="ECO:0000256" key="1">
    <source>
        <dbReference type="ARBA" id="ARBA00008609"/>
    </source>
</evidence>
<dbReference type="AlphaFoldDB" id="A0A4Q2EFL3"/>
<keyword evidence="13" id="KW-1185">Reference proteome</keyword>
<comment type="catalytic activity">
    <reaction evidence="6 7">
        <text>N(6)-[(R)-S(8)-aminomethyldihydrolipoyl]-L-lysyl-[protein] + (6S)-5,6,7,8-tetrahydrofolate = N(6)-[(R)-dihydrolipoyl]-L-lysyl-[protein] + (6R)-5,10-methylene-5,6,7,8-tetrahydrofolate + NH4(+)</text>
        <dbReference type="Rhea" id="RHEA:16945"/>
        <dbReference type="Rhea" id="RHEA-COMP:10475"/>
        <dbReference type="Rhea" id="RHEA-COMP:10492"/>
        <dbReference type="ChEBI" id="CHEBI:15636"/>
        <dbReference type="ChEBI" id="CHEBI:28938"/>
        <dbReference type="ChEBI" id="CHEBI:57453"/>
        <dbReference type="ChEBI" id="CHEBI:83100"/>
        <dbReference type="ChEBI" id="CHEBI:83143"/>
        <dbReference type="EC" id="2.1.2.10"/>
    </reaction>
</comment>
<evidence type="ECO:0000313" key="12">
    <source>
        <dbReference type="EMBL" id="RXW32317.1"/>
    </source>
</evidence>
<dbReference type="GO" id="GO:0019464">
    <property type="term" value="P:glycine decarboxylation via glycine cleavage system"/>
    <property type="evidence" value="ECO:0007669"/>
    <property type="project" value="UniProtKB-UniRule"/>
</dbReference>
<feature type="binding site" evidence="8">
    <location>
        <position position="195"/>
    </location>
    <ligand>
        <name>substrate</name>
    </ligand>
</feature>
<dbReference type="NCBIfam" id="TIGR00528">
    <property type="entry name" value="gcvT"/>
    <property type="match status" value="1"/>
</dbReference>
<comment type="function">
    <text evidence="7">The glycine cleavage system catalyzes the degradation of glycine.</text>
</comment>
<dbReference type="SUPFAM" id="SSF103025">
    <property type="entry name" value="Folate-binding domain"/>
    <property type="match status" value="1"/>
</dbReference>
<dbReference type="PANTHER" id="PTHR43757:SF2">
    <property type="entry name" value="AMINOMETHYLTRANSFERASE, MITOCHONDRIAL"/>
    <property type="match status" value="1"/>
</dbReference>
<dbReference type="GO" id="GO:0005960">
    <property type="term" value="C:glycine cleavage complex"/>
    <property type="evidence" value="ECO:0007669"/>
    <property type="project" value="InterPro"/>
</dbReference>
<dbReference type="Pfam" id="PF08669">
    <property type="entry name" value="GCV_T_C"/>
    <property type="match status" value="1"/>
</dbReference>
<evidence type="ECO:0000256" key="4">
    <source>
        <dbReference type="ARBA" id="ARBA00022679"/>
    </source>
</evidence>
<evidence type="ECO:0000256" key="2">
    <source>
        <dbReference type="ARBA" id="ARBA00012616"/>
    </source>
</evidence>
<sequence>MAELKTSPVHARHEALGAKFAEFSGWLMPLQYTSVVAEHTAVRTTAGLFDVSHLGNASVRGPGSRAFLNACLTNDLDRIGAGQAQYTLCCSDDGGVVDDLIQYVVSDEEVRLIPNAANTAAVVALLSAAAPPQIAVTDEHEEHAIFALQGPLSDAILASMGVEPALEYLQFRPAEIAGVAATLCRTGYTGELGYEVVCPWEEAPVVWDALMVAGEPFGMLPAGLGARDTLRTEMGYALHGHELSAEITPVMAGLGWAIGWDKPTFWGAEALRKQRAEGPTRRSRAIKAQGRGIPRPGMECVAPDGTVVGVVTSGTFSPTLQTGIGLALLDPSFTPGTQVGVQVRSRVEPFSVEKAPLVHPNVRAQ</sequence>
<dbReference type="PIRSF" id="PIRSF006487">
    <property type="entry name" value="GcvT"/>
    <property type="match status" value="1"/>
</dbReference>
<dbReference type="Pfam" id="PF01571">
    <property type="entry name" value="GCV_T"/>
    <property type="match status" value="1"/>
</dbReference>
<feature type="domain" description="GCVT N-terminal" evidence="10">
    <location>
        <begin position="9"/>
        <end position="262"/>
    </location>
</feature>
<evidence type="ECO:0000256" key="9">
    <source>
        <dbReference type="SAM" id="MobiDB-lite"/>
    </source>
</evidence>
<evidence type="ECO:0000313" key="13">
    <source>
        <dbReference type="Proteomes" id="UP000290624"/>
    </source>
</evidence>
<keyword evidence="4 7" id="KW-0808">Transferase</keyword>
<dbReference type="EMBL" id="PPCV01000004">
    <property type="protein sequence ID" value="RXW32317.1"/>
    <property type="molecule type" value="Genomic_DNA"/>
</dbReference>
<dbReference type="GO" id="GO:0005829">
    <property type="term" value="C:cytosol"/>
    <property type="evidence" value="ECO:0007669"/>
    <property type="project" value="TreeGrafter"/>
</dbReference>
<dbReference type="Gene3D" id="3.30.1360.120">
    <property type="entry name" value="Probable tRNA modification gtpase trme, domain 1"/>
    <property type="match status" value="1"/>
</dbReference>
<dbReference type="InterPro" id="IPR006223">
    <property type="entry name" value="GcvT"/>
</dbReference>
<dbReference type="OrthoDB" id="9774591at2"/>
<dbReference type="InterPro" id="IPR022903">
    <property type="entry name" value="GcvT_bac"/>
</dbReference>
<reference evidence="12 13" key="1">
    <citation type="submission" date="2018-01" db="EMBL/GenBank/DDBJ databases">
        <title>Lactibacter flavus gen. nov., sp. nov., a novel bacterium of the family Propionibacteriaceae isolated from raw milk and dairy products.</title>
        <authorList>
            <person name="Wenning M."/>
            <person name="Breitenwieser F."/>
            <person name="Huptas C."/>
            <person name="von Neubeck M."/>
            <person name="Busse H.-J."/>
            <person name="Scherer S."/>
        </authorList>
    </citation>
    <scope>NUCLEOTIDE SEQUENCE [LARGE SCALE GENOMIC DNA]</scope>
    <source>
        <strain evidence="12 13">VG341</strain>
    </source>
</reference>
<dbReference type="InterPro" id="IPR028896">
    <property type="entry name" value="GcvT/YgfZ/DmdA"/>
</dbReference>
<dbReference type="GO" id="GO:0008483">
    <property type="term" value="F:transaminase activity"/>
    <property type="evidence" value="ECO:0007669"/>
    <property type="project" value="UniProtKB-KW"/>
</dbReference>
<dbReference type="RefSeq" id="WP_129458534.1">
    <property type="nucleotide sequence ID" value="NZ_PPCV01000004.1"/>
</dbReference>
<dbReference type="InterPro" id="IPR006222">
    <property type="entry name" value="GCVT_N"/>
</dbReference>
<evidence type="ECO:0000256" key="8">
    <source>
        <dbReference type="PIRSR" id="PIRSR006487-1"/>
    </source>
</evidence>
<dbReference type="InterPro" id="IPR029043">
    <property type="entry name" value="GcvT/YgfZ_C"/>
</dbReference>
<dbReference type="NCBIfam" id="NF001567">
    <property type="entry name" value="PRK00389.1"/>
    <property type="match status" value="1"/>
</dbReference>
<dbReference type="SUPFAM" id="SSF101790">
    <property type="entry name" value="Aminomethyltransferase beta-barrel domain"/>
    <property type="match status" value="1"/>
</dbReference>
<name>A0A4Q2EFL3_9ACTN</name>
<comment type="similarity">
    <text evidence="1 7">Belongs to the GcvT family.</text>
</comment>
<dbReference type="PANTHER" id="PTHR43757">
    <property type="entry name" value="AMINOMETHYLTRANSFERASE"/>
    <property type="match status" value="1"/>
</dbReference>
<evidence type="ECO:0000256" key="3">
    <source>
        <dbReference type="ARBA" id="ARBA00022576"/>
    </source>
</evidence>
<evidence type="ECO:0000256" key="7">
    <source>
        <dbReference type="HAMAP-Rule" id="MF_00259"/>
    </source>
</evidence>
<evidence type="ECO:0000256" key="5">
    <source>
        <dbReference type="ARBA" id="ARBA00031395"/>
    </source>
</evidence>
<dbReference type="InterPro" id="IPR013977">
    <property type="entry name" value="GcvT_C"/>
</dbReference>
<dbReference type="Proteomes" id="UP000290624">
    <property type="component" value="Unassembled WGS sequence"/>
</dbReference>
<feature type="region of interest" description="Disordered" evidence="9">
    <location>
        <begin position="276"/>
        <end position="298"/>
    </location>
</feature>
<comment type="caution">
    <text evidence="12">The sequence shown here is derived from an EMBL/GenBank/DDBJ whole genome shotgun (WGS) entry which is preliminary data.</text>
</comment>
<evidence type="ECO:0000259" key="10">
    <source>
        <dbReference type="Pfam" id="PF01571"/>
    </source>
</evidence>
<dbReference type="EC" id="2.1.2.10" evidence="2 7"/>
<protein>
    <recommendedName>
        <fullName evidence="2 7">Aminomethyltransferase</fullName>
        <ecNumber evidence="2 7">2.1.2.10</ecNumber>
    </recommendedName>
    <alternativeName>
        <fullName evidence="5 7">Glycine cleavage system T protein</fullName>
    </alternativeName>
</protein>
<dbReference type="GO" id="GO:0004047">
    <property type="term" value="F:aminomethyltransferase activity"/>
    <property type="evidence" value="ECO:0007669"/>
    <property type="project" value="UniProtKB-UniRule"/>
</dbReference>
<organism evidence="12 13">
    <name type="scientific">Propioniciclava flava</name>
    <dbReference type="NCBI Taxonomy" id="2072026"/>
    <lineage>
        <taxon>Bacteria</taxon>
        <taxon>Bacillati</taxon>
        <taxon>Actinomycetota</taxon>
        <taxon>Actinomycetes</taxon>
        <taxon>Propionibacteriales</taxon>
        <taxon>Propionibacteriaceae</taxon>
        <taxon>Propioniciclava</taxon>
    </lineage>
</organism>
<proteinExistence type="inferred from homology"/>
<keyword evidence="3 7" id="KW-0032">Aminotransferase</keyword>
<comment type="subunit">
    <text evidence="7">The glycine cleavage system is composed of four proteins: P, T, L and H.</text>
</comment>
<feature type="domain" description="Aminomethyltransferase C-terminal" evidence="11">
    <location>
        <begin position="284"/>
        <end position="358"/>
    </location>
</feature>
<evidence type="ECO:0000259" key="11">
    <source>
        <dbReference type="Pfam" id="PF08669"/>
    </source>
</evidence>
<dbReference type="InterPro" id="IPR027266">
    <property type="entry name" value="TrmE/GcvT-like"/>
</dbReference>
<gene>
    <name evidence="7 12" type="primary">gcvT</name>
    <name evidence="12" type="ORF">C1706_07090</name>
</gene>
<accession>A0A4Q2EFL3</accession>